<organism evidence="2 3">
    <name type="scientific">Sinobacterium caligoides</name>
    <dbReference type="NCBI Taxonomy" id="933926"/>
    <lineage>
        <taxon>Bacteria</taxon>
        <taxon>Pseudomonadati</taxon>
        <taxon>Pseudomonadota</taxon>
        <taxon>Gammaproteobacteria</taxon>
        <taxon>Cellvibrionales</taxon>
        <taxon>Spongiibacteraceae</taxon>
        <taxon>Sinobacterium</taxon>
    </lineage>
</organism>
<dbReference type="SUPFAM" id="SSF53807">
    <property type="entry name" value="Helical backbone' metal receptor"/>
    <property type="match status" value="1"/>
</dbReference>
<keyword evidence="3" id="KW-1185">Reference proteome</keyword>
<accession>A0A3N2DY87</accession>
<feature type="domain" description="Fe/B12 periplasmic-binding" evidence="1">
    <location>
        <begin position="14"/>
        <end position="265"/>
    </location>
</feature>
<dbReference type="AlphaFoldDB" id="A0A3N2DY87"/>
<dbReference type="EMBL" id="RKHR01000003">
    <property type="protein sequence ID" value="ROS04836.1"/>
    <property type="molecule type" value="Genomic_DNA"/>
</dbReference>
<protein>
    <submittedName>
        <fullName evidence="2">Iron complex transport system substrate-binding protein</fullName>
    </submittedName>
</protein>
<dbReference type="GO" id="GO:0071281">
    <property type="term" value="P:cellular response to iron ion"/>
    <property type="evidence" value="ECO:0007669"/>
    <property type="project" value="TreeGrafter"/>
</dbReference>
<dbReference type="Pfam" id="PF01497">
    <property type="entry name" value="Peripla_BP_2"/>
    <property type="match status" value="1"/>
</dbReference>
<evidence type="ECO:0000313" key="3">
    <source>
        <dbReference type="Proteomes" id="UP000275394"/>
    </source>
</evidence>
<dbReference type="InterPro" id="IPR050902">
    <property type="entry name" value="ABC_Transporter_SBP"/>
</dbReference>
<dbReference type="Gene3D" id="3.40.50.1980">
    <property type="entry name" value="Nitrogenase molybdenum iron protein domain"/>
    <property type="match status" value="2"/>
</dbReference>
<dbReference type="PROSITE" id="PS50983">
    <property type="entry name" value="FE_B12_PBP"/>
    <property type="match status" value="1"/>
</dbReference>
<proteinExistence type="predicted"/>
<evidence type="ECO:0000259" key="1">
    <source>
        <dbReference type="PROSITE" id="PS50983"/>
    </source>
</evidence>
<name>A0A3N2DY87_9GAMM</name>
<dbReference type="PANTHER" id="PTHR30535:SF34">
    <property type="entry name" value="MOLYBDATE-BINDING PROTEIN MOLA"/>
    <property type="match status" value="1"/>
</dbReference>
<dbReference type="InterPro" id="IPR002491">
    <property type="entry name" value="ABC_transptr_periplasmic_BD"/>
</dbReference>
<comment type="caution">
    <text evidence="2">The sequence shown here is derived from an EMBL/GenBank/DDBJ whole genome shotgun (WGS) entry which is preliminary data.</text>
</comment>
<gene>
    <name evidence="2" type="ORF">EDC56_0350</name>
</gene>
<reference evidence="2 3" key="1">
    <citation type="submission" date="2018-11" db="EMBL/GenBank/DDBJ databases">
        <title>Genomic Encyclopedia of Type Strains, Phase IV (KMG-IV): sequencing the most valuable type-strain genomes for metagenomic binning, comparative biology and taxonomic classification.</title>
        <authorList>
            <person name="Goeker M."/>
        </authorList>
    </citation>
    <scope>NUCLEOTIDE SEQUENCE [LARGE SCALE GENOMIC DNA]</scope>
    <source>
        <strain evidence="2 3">DSM 100316</strain>
    </source>
</reference>
<sequence>MLLLSSTTRAEPQRVVSLNLCTDQLVLALAAPQQIAAVSKLAGDELLSNYVKEALQYPSVGKDAEKIVGFNPDLVLATNYTDPILAAWLQRFGYHYKPYELPQQLSAVPAYIQDVAELLGQGDRGRQMTAEFQQRLSKLDNTLPPVRVAVVSANLYVAGGGTLPDQLLRRMGAINVAALDIANGWGYVSLEQLLSWQPDYILMQRDSLNGASRAEQVLSHRALQVLLEKGRRINVPAKYWICAGPELVDAAELINRRILELEHGE</sequence>
<dbReference type="Proteomes" id="UP000275394">
    <property type="component" value="Unassembled WGS sequence"/>
</dbReference>
<dbReference type="PANTHER" id="PTHR30535">
    <property type="entry name" value="VITAMIN B12-BINDING PROTEIN"/>
    <property type="match status" value="1"/>
</dbReference>
<evidence type="ECO:0000313" key="2">
    <source>
        <dbReference type="EMBL" id="ROS04836.1"/>
    </source>
</evidence>